<dbReference type="InterPro" id="IPR002347">
    <property type="entry name" value="SDR_fam"/>
</dbReference>
<protein>
    <recommendedName>
        <fullName evidence="5">Short-chain dehydrogenase</fullName>
    </recommendedName>
</protein>
<evidence type="ECO:0000256" key="2">
    <source>
        <dbReference type="ARBA" id="ARBA00023002"/>
    </source>
</evidence>
<dbReference type="EMBL" id="AMGX01000002">
    <property type="protein sequence ID" value="EXJ74674.1"/>
    <property type="molecule type" value="Genomic_DNA"/>
</dbReference>
<proteinExistence type="inferred from homology"/>
<dbReference type="Pfam" id="PF00106">
    <property type="entry name" value="adh_short"/>
    <property type="match status" value="1"/>
</dbReference>
<dbReference type="InterPro" id="IPR036291">
    <property type="entry name" value="NAD(P)-bd_dom_sf"/>
</dbReference>
<dbReference type="AlphaFoldDB" id="W9XWN5"/>
<accession>W9XWN5</accession>
<keyword evidence="2" id="KW-0560">Oxidoreductase</keyword>
<comment type="caution">
    <text evidence="3">The sequence shown here is derived from an EMBL/GenBank/DDBJ whole genome shotgun (WGS) entry which is preliminary data.</text>
</comment>
<dbReference type="RefSeq" id="XP_007740176.1">
    <property type="nucleotide sequence ID" value="XM_007741986.1"/>
</dbReference>
<dbReference type="eggNOG" id="KOG1014">
    <property type="taxonomic scope" value="Eukaryota"/>
</dbReference>
<reference evidence="3 4" key="1">
    <citation type="submission" date="2013-03" db="EMBL/GenBank/DDBJ databases">
        <title>The Genome Sequence of Cladophialophora psammophila CBS 110553.</title>
        <authorList>
            <consortium name="The Broad Institute Genomics Platform"/>
            <person name="Cuomo C."/>
            <person name="de Hoog S."/>
            <person name="Gorbushina A."/>
            <person name="Walker B."/>
            <person name="Young S.K."/>
            <person name="Zeng Q."/>
            <person name="Gargeya S."/>
            <person name="Fitzgerald M."/>
            <person name="Haas B."/>
            <person name="Abouelleil A."/>
            <person name="Allen A.W."/>
            <person name="Alvarado L."/>
            <person name="Arachchi H.M."/>
            <person name="Berlin A.M."/>
            <person name="Chapman S.B."/>
            <person name="Gainer-Dewar J."/>
            <person name="Goldberg J."/>
            <person name="Griggs A."/>
            <person name="Gujja S."/>
            <person name="Hansen M."/>
            <person name="Howarth C."/>
            <person name="Imamovic A."/>
            <person name="Ireland A."/>
            <person name="Larimer J."/>
            <person name="McCowan C."/>
            <person name="Murphy C."/>
            <person name="Pearson M."/>
            <person name="Poon T.W."/>
            <person name="Priest M."/>
            <person name="Roberts A."/>
            <person name="Saif S."/>
            <person name="Shea T."/>
            <person name="Sisk P."/>
            <person name="Sykes S."/>
            <person name="Wortman J."/>
            <person name="Nusbaum C."/>
            <person name="Birren B."/>
        </authorList>
    </citation>
    <scope>NUCLEOTIDE SEQUENCE [LARGE SCALE GENOMIC DNA]</scope>
    <source>
        <strain evidence="3 4">CBS 110553</strain>
    </source>
</reference>
<evidence type="ECO:0000313" key="3">
    <source>
        <dbReference type="EMBL" id="EXJ74674.1"/>
    </source>
</evidence>
<dbReference type="PANTHER" id="PTHR43669:SF4">
    <property type="entry name" value="SHORT-CHAIN DEHYDROGENASE"/>
    <property type="match status" value="1"/>
</dbReference>
<comment type="similarity">
    <text evidence="1">Belongs to the short-chain dehydrogenases/reductases (SDR) family.</text>
</comment>
<gene>
    <name evidence="3" type="ORF">A1O5_01367</name>
</gene>
<dbReference type="OrthoDB" id="5336600at2759"/>
<dbReference type="SUPFAM" id="SSF51735">
    <property type="entry name" value="NAD(P)-binding Rossmann-fold domains"/>
    <property type="match status" value="1"/>
</dbReference>
<organism evidence="3 4">
    <name type="scientific">Cladophialophora psammophila CBS 110553</name>
    <dbReference type="NCBI Taxonomy" id="1182543"/>
    <lineage>
        <taxon>Eukaryota</taxon>
        <taxon>Fungi</taxon>
        <taxon>Dikarya</taxon>
        <taxon>Ascomycota</taxon>
        <taxon>Pezizomycotina</taxon>
        <taxon>Eurotiomycetes</taxon>
        <taxon>Chaetothyriomycetidae</taxon>
        <taxon>Chaetothyriales</taxon>
        <taxon>Herpotrichiellaceae</taxon>
        <taxon>Cladophialophora</taxon>
    </lineage>
</organism>
<dbReference type="GO" id="GO:0016491">
    <property type="term" value="F:oxidoreductase activity"/>
    <property type="evidence" value="ECO:0007669"/>
    <property type="project" value="UniProtKB-KW"/>
</dbReference>
<dbReference type="Gene3D" id="3.40.50.720">
    <property type="entry name" value="NAD(P)-binding Rossmann-like Domain"/>
    <property type="match status" value="1"/>
</dbReference>
<dbReference type="Proteomes" id="UP000019471">
    <property type="component" value="Unassembled WGS sequence"/>
</dbReference>
<keyword evidence="4" id="KW-1185">Reference proteome</keyword>
<evidence type="ECO:0000313" key="4">
    <source>
        <dbReference type="Proteomes" id="UP000019471"/>
    </source>
</evidence>
<dbReference type="GeneID" id="19186103"/>
<dbReference type="HOGENOM" id="CLU_103010_1_0_1"/>
<dbReference type="STRING" id="1182543.W9XWN5"/>
<evidence type="ECO:0000256" key="1">
    <source>
        <dbReference type="ARBA" id="ARBA00006484"/>
    </source>
</evidence>
<sequence length="245" mass="26625">MAVVVPKPVVLLLGAGSNIGDAVVRYFSANKFRVAAVSRSMEEGVDSGGVLNITADLGNPDAVPTIFTKVEAHWDVPTVVIYNAASRTLQLPNDPMSTFSITQYQHDHNVNVASALVACLFAVKGFARLPPSTLKTFFYTGNKLHVMSSPQALTFGMDKAAMAHCIWDCVVAYHEAGYKFYCTDERLSDGRPARELMSGEARAKAMLALVEEPAQQPWCYTLVKGKGYVNFEDLDKGAARNVDAE</sequence>
<dbReference type="PANTHER" id="PTHR43669">
    <property type="entry name" value="5-KETO-D-GLUCONATE 5-REDUCTASE"/>
    <property type="match status" value="1"/>
</dbReference>
<name>W9XWN5_9EURO</name>
<evidence type="ECO:0008006" key="5">
    <source>
        <dbReference type="Google" id="ProtNLM"/>
    </source>
</evidence>